<dbReference type="InterPro" id="IPR017145">
    <property type="entry name" value="Aminobenzoyl-glu_utiliz_pB"/>
</dbReference>
<dbReference type="GO" id="GO:0071713">
    <property type="term" value="F:para-aminobenzoyl-glutamate hydrolase activity"/>
    <property type="evidence" value="ECO:0007669"/>
    <property type="project" value="TreeGrafter"/>
</dbReference>
<dbReference type="InterPro" id="IPR052030">
    <property type="entry name" value="Peptidase_M20/M20A_hydrolases"/>
</dbReference>
<evidence type="ECO:0000256" key="3">
    <source>
        <dbReference type="SAM" id="SignalP"/>
    </source>
</evidence>
<dbReference type="InterPro" id="IPR036264">
    <property type="entry name" value="Bact_exopeptidase_dim_dom"/>
</dbReference>
<dbReference type="SUPFAM" id="SSF53187">
    <property type="entry name" value="Zn-dependent exopeptidases"/>
    <property type="match status" value="1"/>
</dbReference>
<name>A0A369W134_9SPHN</name>
<feature type="chain" id="PRO_5016728493" evidence="3">
    <location>
        <begin position="19"/>
        <end position="489"/>
    </location>
</feature>
<dbReference type="InterPro" id="IPR002933">
    <property type="entry name" value="Peptidase_M20"/>
</dbReference>
<dbReference type="PANTHER" id="PTHR30575:SF0">
    <property type="entry name" value="XAA-ARG DIPEPTIDASE"/>
    <property type="match status" value="1"/>
</dbReference>
<accession>A0A369W134</accession>
<feature type="signal peptide" evidence="3">
    <location>
        <begin position="1"/>
        <end position="18"/>
    </location>
</feature>
<dbReference type="Pfam" id="PF01546">
    <property type="entry name" value="Peptidase_M20"/>
    <property type="match status" value="1"/>
</dbReference>
<dbReference type="SUPFAM" id="SSF55031">
    <property type="entry name" value="Bacterial exopeptidase dimerisation domain"/>
    <property type="match status" value="1"/>
</dbReference>
<dbReference type="Gene3D" id="3.30.70.360">
    <property type="match status" value="1"/>
</dbReference>
<comment type="caution">
    <text evidence="5">The sequence shown here is derived from an EMBL/GenBank/DDBJ whole genome shotgun (WGS) entry which is preliminary data.</text>
</comment>
<dbReference type="RefSeq" id="WP_114686572.1">
    <property type="nucleotide sequence ID" value="NZ_QQNB01000001.1"/>
</dbReference>
<keyword evidence="1 5" id="KW-0378">Hydrolase</keyword>
<dbReference type="PIRSF" id="PIRSF037227">
    <property type="entry name" value="Aminobenzoyl-glu_utiliz_pB"/>
    <property type="match status" value="1"/>
</dbReference>
<dbReference type="InterPro" id="IPR017439">
    <property type="entry name" value="Amidohydrolase"/>
</dbReference>
<feature type="domain" description="Peptidase M20 dimerisation" evidence="4">
    <location>
        <begin position="208"/>
        <end position="297"/>
    </location>
</feature>
<dbReference type="Proteomes" id="UP000253918">
    <property type="component" value="Unassembled WGS sequence"/>
</dbReference>
<sequence length="489" mass="51018">MTLRYALLAMLTPLPAAAQTLPEAQRGTIVAGIDKRAPQLESAARTIWGWSEVGYQEAKSSALLQGQLKAAGFTVKPGVAGMPTAFVASFKQGSGPVIGILAEYDALPGLAQSAVPSRAAIDNKAAGHGCGHNLFGAASIAAAVAIKEWMVANKVQGELRVYGSPAEEGGSGKVYLVRAGLFDDVSAVLHWHPADANGVFTGKSMANISGKFRFHGTSAHAAASPEKGRSALDGVEVMDVAVNFLREHIPSSTRIHNVITAGGEAPNVVPDFAESYYYVRNTDPEIVKDVWARVTRASEGAAMATGTRVEQEVTGGVYSMLASRTLAKVMAANLTQVGGENWTPEEIAWATAMQKNLPTQPPLDSVKRTDLADRGPDGGGSTDVSDISWTTPTIGLNTATWVPGTPAHSWQAVAASGMSIGFKGAVVAAKTIALTAADLFLSPQTLAAAKAELDAARGPGFRYAALLGDRQPALTYRKPTPAFEGKAAR</sequence>
<feature type="compositionally biased region" description="Basic and acidic residues" evidence="2">
    <location>
        <begin position="365"/>
        <end position="376"/>
    </location>
</feature>
<dbReference type="AlphaFoldDB" id="A0A369W134"/>
<protein>
    <submittedName>
        <fullName evidence="5">Amidohydrolase</fullName>
    </submittedName>
</protein>
<reference evidence="5 6" key="1">
    <citation type="submission" date="2018-07" db="EMBL/GenBank/DDBJ databases">
        <title>a novel species of Sphingomonas isolated from the rhizosphere soil of Araceae plant.</title>
        <authorList>
            <person name="Zhiyong W."/>
            <person name="Qinglan Z."/>
            <person name="Zhiwei F."/>
            <person name="Ding X."/>
            <person name="Gejiao W."/>
            <person name="Shixue Z."/>
        </authorList>
    </citation>
    <scope>NUCLEOTIDE SEQUENCE [LARGE SCALE GENOMIC DNA]</scope>
    <source>
        <strain evidence="5 6">WZY 27</strain>
    </source>
</reference>
<gene>
    <name evidence="5" type="ORF">DVW87_04840</name>
</gene>
<dbReference type="InterPro" id="IPR011650">
    <property type="entry name" value="Peptidase_M20_dimer"/>
</dbReference>
<evidence type="ECO:0000256" key="2">
    <source>
        <dbReference type="SAM" id="MobiDB-lite"/>
    </source>
</evidence>
<proteinExistence type="predicted"/>
<dbReference type="GO" id="GO:0005737">
    <property type="term" value="C:cytoplasm"/>
    <property type="evidence" value="ECO:0007669"/>
    <property type="project" value="TreeGrafter"/>
</dbReference>
<dbReference type="GO" id="GO:0046657">
    <property type="term" value="P:folic acid catabolic process"/>
    <property type="evidence" value="ECO:0007669"/>
    <property type="project" value="TreeGrafter"/>
</dbReference>
<dbReference type="NCBIfam" id="TIGR01891">
    <property type="entry name" value="amidohydrolases"/>
    <property type="match status" value="1"/>
</dbReference>
<dbReference type="PANTHER" id="PTHR30575">
    <property type="entry name" value="PEPTIDASE M20"/>
    <property type="match status" value="1"/>
</dbReference>
<dbReference type="GO" id="GO:0016805">
    <property type="term" value="F:dipeptidase activity"/>
    <property type="evidence" value="ECO:0007669"/>
    <property type="project" value="TreeGrafter"/>
</dbReference>
<dbReference type="OrthoDB" id="9781032at2"/>
<organism evidence="5 6">
    <name type="scientific">Sphingomonas aracearum</name>
    <dbReference type="NCBI Taxonomy" id="2283317"/>
    <lineage>
        <taxon>Bacteria</taxon>
        <taxon>Pseudomonadati</taxon>
        <taxon>Pseudomonadota</taxon>
        <taxon>Alphaproteobacteria</taxon>
        <taxon>Sphingomonadales</taxon>
        <taxon>Sphingomonadaceae</taxon>
        <taxon>Sphingomonas</taxon>
    </lineage>
</organism>
<evidence type="ECO:0000313" key="5">
    <source>
        <dbReference type="EMBL" id="RDE06992.1"/>
    </source>
</evidence>
<evidence type="ECO:0000256" key="1">
    <source>
        <dbReference type="ARBA" id="ARBA00022801"/>
    </source>
</evidence>
<dbReference type="FunFam" id="3.30.70.360:FF:000004">
    <property type="entry name" value="Peptidase M20 domain-containing protein 2"/>
    <property type="match status" value="1"/>
</dbReference>
<evidence type="ECO:0000313" key="6">
    <source>
        <dbReference type="Proteomes" id="UP000253918"/>
    </source>
</evidence>
<dbReference type="Pfam" id="PF07687">
    <property type="entry name" value="M20_dimer"/>
    <property type="match status" value="1"/>
</dbReference>
<evidence type="ECO:0000259" key="4">
    <source>
        <dbReference type="Pfam" id="PF07687"/>
    </source>
</evidence>
<keyword evidence="6" id="KW-1185">Reference proteome</keyword>
<dbReference type="EMBL" id="QQNB01000001">
    <property type="protein sequence ID" value="RDE06992.1"/>
    <property type="molecule type" value="Genomic_DNA"/>
</dbReference>
<dbReference type="Gene3D" id="3.40.630.10">
    <property type="entry name" value="Zn peptidases"/>
    <property type="match status" value="1"/>
</dbReference>
<feature type="region of interest" description="Disordered" evidence="2">
    <location>
        <begin position="358"/>
        <end position="388"/>
    </location>
</feature>
<keyword evidence="3" id="KW-0732">Signal</keyword>